<dbReference type="VEuPathDB" id="FungiDB:TRICI_001523"/>
<name>A0A642VCD7_9ASCO</name>
<feature type="region of interest" description="Disordered" evidence="1">
    <location>
        <begin position="1"/>
        <end position="33"/>
    </location>
</feature>
<dbReference type="Proteomes" id="UP000761534">
    <property type="component" value="Unassembled WGS sequence"/>
</dbReference>
<accession>A0A642VCD7</accession>
<sequence length="567" mass="64573">MGGRPLSLADKLSEDNRNPDVDRSGFDAGIDGEAETEQNTVTVDYEKVTDIRSAIVDAVKTKYADDEDIILAIVNYPVSEKENLDAVLENQNVRLPSYVSVKDQKLNYLIAMSQCPGHIGLVDTTISILNRKLGFGYDYIVRHAERSSLYDYTVVSDIGVSPLFKKAYYNTMKKAYKSDCSPTIIEIAWTQSMADVKRKVELLHQQSKFQCEQTVVLCLNLDSLTLNAQVLDFTVQSLIWVATEKSHLFCSVDCLALYKCLRYKINEKIDLTESFIAFLVSMKGRSFDEFLAESRFQLKGDAETLYVIYFPGIDARLLNAERYLEELYGCQISLPNSPSSEQQYCWELSGIEGEAKLDDFQRCFQLLSTFVIQDFDVRMSDFLSDKRVEFSLRTRALRGHDTVPTIGTQPMSRFDKDDLNDLYLLCLRHHLESLWRLPVLGFGYRCLTRAGLEWHLTLRGIADVAGDDQTLINRLEEYDRNRVGDEDLVFIPLTGGRVLCLPRPLGKIGRNYYMIVPSEEHVTKQLLFQIVGTCDPNISHKNLFRKAVEISGKKTWNNVDTNAIELS</sequence>
<comment type="caution">
    <text evidence="2">The sequence shown here is derived from an EMBL/GenBank/DDBJ whole genome shotgun (WGS) entry which is preliminary data.</text>
</comment>
<gene>
    <name evidence="2" type="ORF">TRICI_001523</name>
</gene>
<evidence type="ECO:0000313" key="2">
    <source>
        <dbReference type="EMBL" id="KAA8916335.1"/>
    </source>
</evidence>
<reference evidence="2" key="1">
    <citation type="journal article" date="2019" name="G3 (Bethesda)">
        <title>Genome Assemblies of Two Rare Opportunistic Yeast Pathogens: Diutina rugosa (syn. Candida rugosa) and Trichomonascus ciferrii (syn. Candida ciferrii).</title>
        <authorList>
            <person name="Mixao V."/>
            <person name="Saus E."/>
            <person name="Hansen A.P."/>
            <person name="Lass-Florl C."/>
            <person name="Gabaldon T."/>
        </authorList>
    </citation>
    <scope>NUCLEOTIDE SEQUENCE</scope>
    <source>
        <strain evidence="2">CBS 4856</strain>
    </source>
</reference>
<feature type="compositionally biased region" description="Basic and acidic residues" evidence="1">
    <location>
        <begin position="11"/>
        <end position="25"/>
    </location>
</feature>
<dbReference type="AlphaFoldDB" id="A0A642VCD7"/>
<evidence type="ECO:0000313" key="3">
    <source>
        <dbReference type="Proteomes" id="UP000761534"/>
    </source>
</evidence>
<proteinExistence type="predicted"/>
<organism evidence="2 3">
    <name type="scientific">Trichomonascus ciferrii</name>
    <dbReference type="NCBI Taxonomy" id="44093"/>
    <lineage>
        <taxon>Eukaryota</taxon>
        <taxon>Fungi</taxon>
        <taxon>Dikarya</taxon>
        <taxon>Ascomycota</taxon>
        <taxon>Saccharomycotina</taxon>
        <taxon>Dipodascomycetes</taxon>
        <taxon>Dipodascales</taxon>
        <taxon>Trichomonascaceae</taxon>
        <taxon>Trichomonascus</taxon>
        <taxon>Trichomonascus ciferrii complex</taxon>
    </lineage>
</organism>
<evidence type="ECO:0000256" key="1">
    <source>
        <dbReference type="SAM" id="MobiDB-lite"/>
    </source>
</evidence>
<keyword evidence="3" id="KW-1185">Reference proteome</keyword>
<protein>
    <submittedName>
        <fullName evidence="2">Uncharacterized protein</fullName>
    </submittedName>
</protein>
<dbReference type="EMBL" id="SWFS01000108">
    <property type="protein sequence ID" value="KAA8916335.1"/>
    <property type="molecule type" value="Genomic_DNA"/>
</dbReference>